<name>A0A540VG62_9CHLR</name>
<dbReference type="AlphaFoldDB" id="A0A540VG62"/>
<reference evidence="1 2" key="1">
    <citation type="submission" date="2019-06" db="EMBL/GenBank/DDBJ databases">
        <title>Genome sequence of Litorilinea aerophila BAA-2444.</title>
        <authorList>
            <person name="Maclea K.S."/>
            <person name="Maurais E.G."/>
            <person name="Iannazzi L.C."/>
        </authorList>
    </citation>
    <scope>NUCLEOTIDE SEQUENCE [LARGE SCALE GENOMIC DNA]</scope>
    <source>
        <strain evidence="1 2">ATCC BAA-2444</strain>
    </source>
</reference>
<dbReference type="Proteomes" id="UP000317371">
    <property type="component" value="Unassembled WGS sequence"/>
</dbReference>
<protein>
    <submittedName>
        <fullName evidence="1">Uncharacterized protein</fullName>
    </submittedName>
</protein>
<organism evidence="1 2">
    <name type="scientific">Litorilinea aerophila</name>
    <dbReference type="NCBI Taxonomy" id="1204385"/>
    <lineage>
        <taxon>Bacteria</taxon>
        <taxon>Bacillati</taxon>
        <taxon>Chloroflexota</taxon>
        <taxon>Caldilineae</taxon>
        <taxon>Caldilineales</taxon>
        <taxon>Caldilineaceae</taxon>
        <taxon>Litorilinea</taxon>
    </lineage>
</organism>
<proteinExistence type="predicted"/>
<dbReference type="RefSeq" id="WP_141609981.1">
    <property type="nucleotide sequence ID" value="NZ_VIGC02000011.1"/>
</dbReference>
<keyword evidence="2" id="KW-1185">Reference proteome</keyword>
<gene>
    <name evidence="1" type="ORF">FKZ61_09965</name>
</gene>
<sequence>MVTEPYRIRVKPDSELARLLDEIGDAPALLEKNGKLYRLTVEPVQDLWAGYSPQKARSALSKSTGALRGIDREELLADIHLARKQNSRGRPA</sequence>
<comment type="caution">
    <text evidence="1">The sequence shown here is derived from an EMBL/GenBank/DDBJ whole genome shotgun (WGS) entry which is preliminary data.</text>
</comment>
<dbReference type="EMBL" id="VIGC01000011">
    <property type="protein sequence ID" value="TQE95758.1"/>
    <property type="molecule type" value="Genomic_DNA"/>
</dbReference>
<accession>A0A540VG62</accession>
<dbReference type="OrthoDB" id="39210at200795"/>
<evidence type="ECO:0000313" key="1">
    <source>
        <dbReference type="EMBL" id="TQE95758.1"/>
    </source>
</evidence>
<evidence type="ECO:0000313" key="2">
    <source>
        <dbReference type="Proteomes" id="UP000317371"/>
    </source>
</evidence>
<dbReference type="InParanoid" id="A0A540VG62"/>